<dbReference type="HAMAP" id="MF_00236">
    <property type="entry name" value="TatA_E"/>
    <property type="match status" value="1"/>
</dbReference>
<keyword evidence="5 9" id="KW-0653">Protein transport</keyword>
<keyword evidence="8 9" id="KW-0472">Membrane</keyword>
<evidence type="ECO:0000313" key="12">
    <source>
        <dbReference type="Proteomes" id="UP000322454"/>
    </source>
</evidence>
<comment type="subunit">
    <text evidence="9">Forms a complex with TatC.</text>
</comment>
<dbReference type="InterPro" id="IPR003369">
    <property type="entry name" value="TatA/B/E"/>
</dbReference>
<keyword evidence="3 9" id="KW-1003">Cell membrane</keyword>
<feature type="region of interest" description="Disordered" evidence="10">
    <location>
        <begin position="46"/>
        <end position="99"/>
    </location>
</feature>
<evidence type="ECO:0000256" key="4">
    <source>
        <dbReference type="ARBA" id="ARBA00022692"/>
    </source>
</evidence>
<dbReference type="Proteomes" id="UP000322454">
    <property type="component" value="Unassembled WGS sequence"/>
</dbReference>
<evidence type="ECO:0000256" key="10">
    <source>
        <dbReference type="SAM" id="MobiDB-lite"/>
    </source>
</evidence>
<name>A0A520X5Q3_9DELT</name>
<reference evidence="11 12" key="1">
    <citation type="submission" date="2019-01" db="EMBL/GenBank/DDBJ databases">
        <title>Insights into ecological role of a new deltaproteobacterial order Candidatus Sinidesulfobacterales (Sva0485) by metagenomics and metatranscriptomics.</title>
        <authorList>
            <person name="Tan S."/>
            <person name="Liu J."/>
            <person name="Fang Y."/>
            <person name="Hedlund B."/>
            <person name="Lian Z.-H."/>
            <person name="Huang L.-Y."/>
            <person name="Li J.-T."/>
            <person name="Huang L.-N."/>
            <person name="Li W.-J."/>
            <person name="Jiang H.-C."/>
            <person name="Dong H.-L."/>
            <person name="Shu W.-S."/>
        </authorList>
    </citation>
    <scope>NUCLEOTIDE SEQUENCE [LARGE SCALE GENOMIC DNA]</scope>
    <source>
        <strain evidence="11">AP4</strain>
    </source>
</reference>
<dbReference type="NCBIfam" id="TIGR01411">
    <property type="entry name" value="tatAE"/>
    <property type="match status" value="1"/>
</dbReference>
<dbReference type="EMBL" id="SHMQ01000064">
    <property type="protein sequence ID" value="RZV36530.1"/>
    <property type="molecule type" value="Genomic_DNA"/>
</dbReference>
<sequence>MFGLGIPELLIILVVVFLIFGAGKLPQIGSGFGKALRNFKNSLSGKDEIDVTPQNSQNEDEEITAKPKRRQIAAKTTRKTSSNYDESAAPKRKKTVKKA</sequence>
<dbReference type="PANTHER" id="PTHR42982:SF1">
    <property type="entry name" value="SEC-INDEPENDENT PROTEIN TRANSLOCASE PROTEIN TATA"/>
    <property type="match status" value="1"/>
</dbReference>
<protein>
    <recommendedName>
        <fullName evidence="9">Sec-independent protein translocase protein TatA</fullName>
    </recommendedName>
</protein>
<organism evidence="11 12">
    <name type="scientific">Candidatus Acidulodesulfobacterium acidiphilum</name>
    <dbReference type="NCBI Taxonomy" id="2597224"/>
    <lineage>
        <taxon>Bacteria</taxon>
        <taxon>Deltaproteobacteria</taxon>
        <taxon>Candidatus Acidulodesulfobacterales</taxon>
        <taxon>Candidatus Acidulodesulfobacterium</taxon>
    </lineage>
</organism>
<comment type="similarity">
    <text evidence="9">Belongs to the TatA/E family.</text>
</comment>
<comment type="subcellular location">
    <subcellularLocation>
        <location evidence="1 9">Cell membrane</location>
        <topology evidence="1 9">Single-pass membrane protein</topology>
    </subcellularLocation>
</comment>
<evidence type="ECO:0000256" key="6">
    <source>
        <dbReference type="ARBA" id="ARBA00022989"/>
    </source>
</evidence>
<evidence type="ECO:0000256" key="5">
    <source>
        <dbReference type="ARBA" id="ARBA00022927"/>
    </source>
</evidence>
<dbReference type="GO" id="GO:0043953">
    <property type="term" value="P:protein transport by the Tat complex"/>
    <property type="evidence" value="ECO:0007669"/>
    <property type="project" value="UniProtKB-UniRule"/>
</dbReference>
<keyword evidence="2 9" id="KW-0813">Transport</keyword>
<evidence type="ECO:0000256" key="9">
    <source>
        <dbReference type="HAMAP-Rule" id="MF_00236"/>
    </source>
</evidence>
<dbReference type="GO" id="GO:0033281">
    <property type="term" value="C:TAT protein transport complex"/>
    <property type="evidence" value="ECO:0007669"/>
    <property type="project" value="UniProtKB-UniRule"/>
</dbReference>
<evidence type="ECO:0000256" key="3">
    <source>
        <dbReference type="ARBA" id="ARBA00022475"/>
    </source>
</evidence>
<evidence type="ECO:0000256" key="2">
    <source>
        <dbReference type="ARBA" id="ARBA00022448"/>
    </source>
</evidence>
<dbReference type="Gene3D" id="1.20.5.3310">
    <property type="match status" value="1"/>
</dbReference>
<dbReference type="GO" id="GO:0008320">
    <property type="term" value="F:protein transmembrane transporter activity"/>
    <property type="evidence" value="ECO:0007669"/>
    <property type="project" value="UniProtKB-UniRule"/>
</dbReference>
<dbReference type="InterPro" id="IPR006312">
    <property type="entry name" value="TatA/E"/>
</dbReference>
<comment type="function">
    <text evidence="9">Part of the twin-arginine translocation (Tat) system that transports large folded proteins containing a characteristic twin-arginine motif in their signal peptide across membranes. TatA could form the protein-conducting channel of the Tat system.</text>
</comment>
<keyword evidence="7 9" id="KW-0811">Translocation</keyword>
<dbReference type="Pfam" id="PF02416">
    <property type="entry name" value="TatA_B_E"/>
    <property type="match status" value="1"/>
</dbReference>
<gene>
    <name evidence="9" type="primary">tatA</name>
    <name evidence="11" type="ORF">EVJ48_10305</name>
</gene>
<evidence type="ECO:0000313" key="11">
    <source>
        <dbReference type="EMBL" id="RZV36530.1"/>
    </source>
</evidence>
<keyword evidence="4 9" id="KW-0812">Transmembrane</keyword>
<evidence type="ECO:0000256" key="8">
    <source>
        <dbReference type="ARBA" id="ARBA00023136"/>
    </source>
</evidence>
<evidence type="ECO:0000256" key="7">
    <source>
        <dbReference type="ARBA" id="ARBA00023010"/>
    </source>
</evidence>
<feature type="compositionally biased region" description="Basic residues" evidence="10">
    <location>
        <begin position="90"/>
        <end position="99"/>
    </location>
</feature>
<dbReference type="PANTHER" id="PTHR42982">
    <property type="entry name" value="SEC-INDEPENDENT PROTEIN TRANSLOCASE PROTEIN TATA"/>
    <property type="match status" value="1"/>
</dbReference>
<accession>A0A520X5Q3</accession>
<dbReference type="AlphaFoldDB" id="A0A520X5Q3"/>
<evidence type="ECO:0000256" key="1">
    <source>
        <dbReference type="ARBA" id="ARBA00004162"/>
    </source>
</evidence>
<comment type="caution">
    <text evidence="11">The sequence shown here is derived from an EMBL/GenBank/DDBJ whole genome shotgun (WGS) entry which is preliminary data.</text>
</comment>
<feature type="compositionally biased region" description="Basic residues" evidence="10">
    <location>
        <begin position="66"/>
        <end position="78"/>
    </location>
</feature>
<proteinExistence type="inferred from homology"/>
<keyword evidence="6 9" id="KW-1133">Transmembrane helix</keyword>
<feature type="transmembrane region" description="Helical" evidence="9">
    <location>
        <begin position="6"/>
        <end position="25"/>
    </location>
</feature>